<dbReference type="InterPro" id="IPR011021">
    <property type="entry name" value="Arrestin-like_N"/>
</dbReference>
<feature type="compositionally biased region" description="Basic and acidic residues" evidence="1">
    <location>
        <begin position="637"/>
        <end position="649"/>
    </location>
</feature>
<dbReference type="SUPFAM" id="SSF81296">
    <property type="entry name" value="E set domains"/>
    <property type="match status" value="1"/>
</dbReference>
<feature type="region of interest" description="Disordered" evidence="1">
    <location>
        <begin position="692"/>
        <end position="786"/>
    </location>
</feature>
<feature type="region of interest" description="Disordered" evidence="1">
    <location>
        <begin position="619"/>
        <end position="674"/>
    </location>
</feature>
<accession>A0A9W8EDT0</accession>
<feature type="compositionally biased region" description="Low complexity" evidence="1">
    <location>
        <begin position="619"/>
        <end position="636"/>
    </location>
</feature>
<name>A0A9W8EDT0_9FUNG</name>
<sequence length="786" mass="84622">MVFSSHAPEVRLEFDSPSAGTYDPATDTTLVSGRVVVRVSKAVAPVHSIRVEFLGEETVNLRAWVPLSSTTVSRQVVSRRLTVHSGGVLHEGQHTFAFRLRIPPWVPSSLDRDLCRIRYLVRAVVERPLVVSAGGSTLVCEEEIECRRLRASRRLARRKRIDQSVGCPDGSCHVRFSGSISRDVVRPGAQIKVDVVARTSDARYGLRLLAANFAECVMCHVQVKGEERLVNKITNLVACRLDALPPHLPHTEYVEDTDVLSPNRGSMRSDPGSMSPLPVASAASALTPYSDVDETTLNNAGRRRHLTRGIRKTRSRLAVLLRSTSPSSYADSLPLPSQPDMPGSSAPSQPGLQPHSSQHINRPPLSVVRQIRASQVIQVPLGLSQFSSEYISREYRIMIVAEVAPLFDPEANGNSVHTNDPTAFSHQQRPPPPPPPPPPVIAAPLLHPSAVLPSRPRTAANKRTDSNANGSESDRRRNQRRASLTPSSPAASLPSSPSSSLSLVSVSPPAATRTGGGGGGSGMDNVNSMEKDPMMPAVKCHQAPSPRWTVSEHSSAIAGWPVDVVERFDVRFDELLVSPDRHATVQQSALSASHSNRVPPPPPCDAELTAGAYSFLPPTDAAMSSAPMSPPMSLSPDTHDNRHQHRSVDSLRSQSSNNSGRPNPQQQRGHHRRTSSGLVGFLMRGFRSNSAAAVPCASPSPSPSPSPAASPHPPPLSAPGGGASAENSSGVGLQRRRQQPTSHVRSVSSVVHGSSRGDIIADQSIPQQQQQQQQPSLPRKLERRRA</sequence>
<feature type="region of interest" description="Disordered" evidence="1">
    <location>
        <begin position="411"/>
        <end position="531"/>
    </location>
</feature>
<dbReference type="Pfam" id="PF00339">
    <property type="entry name" value="Arrestin_N"/>
    <property type="match status" value="1"/>
</dbReference>
<feature type="compositionally biased region" description="Polar residues" evidence="1">
    <location>
        <begin position="345"/>
        <end position="360"/>
    </location>
</feature>
<feature type="region of interest" description="Disordered" evidence="1">
    <location>
        <begin position="257"/>
        <end position="279"/>
    </location>
</feature>
<feature type="compositionally biased region" description="Polar residues" evidence="1">
    <location>
        <begin position="587"/>
        <end position="596"/>
    </location>
</feature>
<organism evidence="3 4">
    <name type="scientific">Coemansia thaxteri</name>
    <dbReference type="NCBI Taxonomy" id="2663907"/>
    <lineage>
        <taxon>Eukaryota</taxon>
        <taxon>Fungi</taxon>
        <taxon>Fungi incertae sedis</taxon>
        <taxon>Zoopagomycota</taxon>
        <taxon>Kickxellomycotina</taxon>
        <taxon>Kickxellomycetes</taxon>
        <taxon>Kickxellales</taxon>
        <taxon>Kickxellaceae</taxon>
        <taxon>Coemansia</taxon>
    </lineage>
</organism>
<dbReference type="OrthoDB" id="2333384at2759"/>
<feature type="region of interest" description="Disordered" evidence="1">
    <location>
        <begin position="326"/>
        <end position="360"/>
    </location>
</feature>
<proteinExistence type="predicted"/>
<evidence type="ECO:0000256" key="1">
    <source>
        <dbReference type="SAM" id="MobiDB-lite"/>
    </source>
</evidence>
<dbReference type="EMBL" id="JANBQF010000437">
    <property type="protein sequence ID" value="KAJ2001174.1"/>
    <property type="molecule type" value="Genomic_DNA"/>
</dbReference>
<evidence type="ECO:0000313" key="4">
    <source>
        <dbReference type="Proteomes" id="UP001150907"/>
    </source>
</evidence>
<dbReference type="InterPro" id="IPR014756">
    <property type="entry name" value="Ig_E-set"/>
</dbReference>
<feature type="compositionally biased region" description="Polar residues" evidence="1">
    <location>
        <begin position="650"/>
        <end position="667"/>
    </location>
</feature>
<dbReference type="Proteomes" id="UP001150907">
    <property type="component" value="Unassembled WGS sequence"/>
</dbReference>
<reference evidence="3" key="1">
    <citation type="submission" date="2022-07" db="EMBL/GenBank/DDBJ databases">
        <title>Phylogenomic reconstructions and comparative analyses of Kickxellomycotina fungi.</title>
        <authorList>
            <person name="Reynolds N.K."/>
            <person name="Stajich J.E."/>
            <person name="Barry K."/>
            <person name="Grigoriev I.V."/>
            <person name="Crous P."/>
            <person name="Smith M.E."/>
        </authorList>
    </citation>
    <scope>NUCLEOTIDE SEQUENCE</scope>
    <source>
        <strain evidence="3">IMI 214461</strain>
    </source>
</reference>
<feature type="compositionally biased region" description="Low complexity" evidence="1">
    <location>
        <begin position="482"/>
        <end position="511"/>
    </location>
</feature>
<feature type="compositionally biased region" description="Low complexity" evidence="1">
    <location>
        <begin position="742"/>
        <end position="757"/>
    </location>
</feature>
<protein>
    <recommendedName>
        <fullName evidence="2">Arrestin-like N-terminal domain-containing protein</fullName>
    </recommendedName>
</protein>
<dbReference type="Gene3D" id="2.60.40.640">
    <property type="match status" value="1"/>
</dbReference>
<feature type="region of interest" description="Disordered" evidence="1">
    <location>
        <begin position="587"/>
        <end position="606"/>
    </location>
</feature>
<evidence type="ECO:0000313" key="3">
    <source>
        <dbReference type="EMBL" id="KAJ2001174.1"/>
    </source>
</evidence>
<feature type="compositionally biased region" description="Pro residues" evidence="1">
    <location>
        <begin position="429"/>
        <end position="441"/>
    </location>
</feature>
<feature type="compositionally biased region" description="Polar residues" evidence="1">
    <location>
        <begin position="412"/>
        <end position="428"/>
    </location>
</feature>
<feature type="domain" description="Arrestin-like N-terminal" evidence="2">
    <location>
        <begin position="12"/>
        <end position="131"/>
    </location>
</feature>
<dbReference type="InterPro" id="IPR014752">
    <property type="entry name" value="Arrestin-like_C"/>
</dbReference>
<gene>
    <name evidence="3" type="ORF">H4R26_004271</name>
</gene>
<comment type="caution">
    <text evidence="3">The sequence shown here is derived from an EMBL/GenBank/DDBJ whole genome shotgun (WGS) entry which is preliminary data.</text>
</comment>
<feature type="compositionally biased region" description="Pro residues" evidence="1">
    <location>
        <begin position="698"/>
        <end position="717"/>
    </location>
</feature>
<evidence type="ECO:0000259" key="2">
    <source>
        <dbReference type="Pfam" id="PF00339"/>
    </source>
</evidence>
<keyword evidence="4" id="KW-1185">Reference proteome</keyword>
<dbReference type="AlphaFoldDB" id="A0A9W8EDT0"/>